<comment type="caution">
    <text evidence="2">The sequence shown here is derived from an EMBL/GenBank/DDBJ whole genome shotgun (WGS) entry which is preliminary data.</text>
</comment>
<feature type="compositionally biased region" description="Gly residues" evidence="1">
    <location>
        <begin position="31"/>
        <end position="41"/>
    </location>
</feature>
<organism evidence="2 3">
    <name type="scientific">Cnephaeus nilssonii</name>
    <name type="common">Northern bat</name>
    <name type="synonym">Eptesicus nilssonii</name>
    <dbReference type="NCBI Taxonomy" id="3371016"/>
    <lineage>
        <taxon>Eukaryota</taxon>
        <taxon>Metazoa</taxon>
        <taxon>Chordata</taxon>
        <taxon>Craniata</taxon>
        <taxon>Vertebrata</taxon>
        <taxon>Euteleostomi</taxon>
        <taxon>Mammalia</taxon>
        <taxon>Eutheria</taxon>
        <taxon>Laurasiatheria</taxon>
        <taxon>Chiroptera</taxon>
        <taxon>Yangochiroptera</taxon>
        <taxon>Vespertilionidae</taxon>
        <taxon>Cnephaeus</taxon>
    </lineage>
</organism>
<accession>A0AA40HV89</accession>
<sequence length="252" mass="25076">MSVATGSSEAAGGAGGGGGGARCFFQSPRGGSPGSGSGSGAGSSREDSAPVAPAARAGSAAAATAAAAAAAAPPAGKSDGEIRSQGASEAAGAGGVDRGAAGTAVRLRGTWTRGLEGGGLPLPMAHPGIRQGRARTVLAPRDPAPGPGAARSPSRVPSGPGEPRVGTPLSGGSPQLRLTPLENSPRSWDPGSPDFLWRGNRKERFWGSQRGPLLLKFYIHPNPERNAFPLPPPPPPKRVPIINPFIAQSCTR</sequence>
<dbReference type="EMBL" id="JAULJE010000010">
    <property type="protein sequence ID" value="KAK1337942.1"/>
    <property type="molecule type" value="Genomic_DNA"/>
</dbReference>
<feature type="region of interest" description="Disordered" evidence="1">
    <location>
        <begin position="1"/>
        <end position="194"/>
    </location>
</feature>
<keyword evidence="3" id="KW-1185">Reference proteome</keyword>
<name>A0AA40HV89_CNENI</name>
<evidence type="ECO:0000256" key="1">
    <source>
        <dbReference type="SAM" id="MobiDB-lite"/>
    </source>
</evidence>
<gene>
    <name evidence="2" type="ORF">QTO34_001045</name>
</gene>
<reference evidence="2" key="1">
    <citation type="submission" date="2023-06" db="EMBL/GenBank/DDBJ databases">
        <title>Reference genome for the Northern bat (Eptesicus nilssonii), a most northern bat species.</title>
        <authorList>
            <person name="Laine V.N."/>
            <person name="Pulliainen A.T."/>
            <person name="Lilley T.M."/>
        </authorList>
    </citation>
    <scope>NUCLEOTIDE SEQUENCE</scope>
    <source>
        <strain evidence="2">BLF_Eptnil</strain>
        <tissue evidence="2">Kidney</tissue>
    </source>
</reference>
<evidence type="ECO:0000313" key="2">
    <source>
        <dbReference type="EMBL" id="KAK1337942.1"/>
    </source>
</evidence>
<protein>
    <submittedName>
        <fullName evidence="2">Uncharacterized protein</fullName>
    </submittedName>
</protein>
<feature type="compositionally biased region" description="Gly residues" evidence="1">
    <location>
        <begin position="12"/>
        <end position="21"/>
    </location>
</feature>
<proteinExistence type="predicted"/>
<evidence type="ECO:0000313" key="3">
    <source>
        <dbReference type="Proteomes" id="UP001177744"/>
    </source>
</evidence>
<dbReference type="AlphaFoldDB" id="A0AA40HV89"/>
<feature type="compositionally biased region" description="Low complexity" evidence="1">
    <location>
        <begin position="49"/>
        <end position="75"/>
    </location>
</feature>
<dbReference type="Proteomes" id="UP001177744">
    <property type="component" value="Unassembled WGS sequence"/>
</dbReference>